<evidence type="ECO:0000313" key="3">
    <source>
        <dbReference type="EMBL" id="GEU70836.1"/>
    </source>
</evidence>
<dbReference type="InterPro" id="IPR025724">
    <property type="entry name" value="GAG-pre-integrase_dom"/>
</dbReference>
<dbReference type="AlphaFoldDB" id="A0A6L2M9Z2"/>
<accession>A0A6L2M9Z2</accession>
<dbReference type="Pfam" id="PF22936">
    <property type="entry name" value="Pol_BBD"/>
    <property type="match status" value="1"/>
</dbReference>
<sequence>MKYLKEKVEDRLLKQDQSLQIVHMLCRPKPYYNKLNKVTIGYKNPLCLTRAKKVQPALYNGHEIIKDNHVPAIMHNTEDTLEIAEITRKKMNDKMKDPECVTRKLKIAPHDYSKENFLVTFTPQKQLTHEQIFWSQDLIKLKSKALKELTEGERGFEQTKECYLKEVISFFKTLKENFEGIQTALTKEMKDVFDELKAEVAQNVVDRKHDVIERKNLLIAHDNFIDECLSKEVHVANTSVEARCLKLEAELANLRVKSHHDNQEELINRFSKLEVNHLNLQLKYQNLKGSFGNNPPTPDKDTPDFDSVFVIGKMQASLQGKDNVIRQLKKQISRLHLKESVETIRDIVEEAKGVRSLDRSIVFVCRYTMHSQELLEYAIGTFPHDSQQRDKQLAHIPLFRKKQVTFTKPSDKSNSNTHKHVAKVNTQKTNVPVPPSTGVVQIILWYLNSSCSNHITEDRSRLMNFVKKFIGTVRFGNDHFGAIMAYGGYVIGNSVISRVYYMEGLGHNLFSVGQFCVSGLEVTFRKHSCYVRDTNGVEPIKGSRGSNLYTISVEDMMKSCPICLLSKASKNKSWLWHRRLNHLNFGTINDLPRKDLV</sequence>
<name>A0A6L2M9Z2_TANCI</name>
<reference evidence="3" key="1">
    <citation type="journal article" date="2019" name="Sci. Rep.">
        <title>Draft genome of Tanacetum cinerariifolium, the natural source of mosquito coil.</title>
        <authorList>
            <person name="Yamashiro T."/>
            <person name="Shiraishi A."/>
            <person name="Satake H."/>
            <person name="Nakayama K."/>
        </authorList>
    </citation>
    <scope>NUCLEOTIDE SEQUENCE</scope>
</reference>
<evidence type="ECO:0000259" key="2">
    <source>
        <dbReference type="Pfam" id="PF22936"/>
    </source>
</evidence>
<dbReference type="Pfam" id="PF13976">
    <property type="entry name" value="gag_pre-integrs"/>
    <property type="match status" value="1"/>
</dbReference>
<dbReference type="EMBL" id="BKCJ010006191">
    <property type="protein sequence ID" value="GEU70836.1"/>
    <property type="molecule type" value="Genomic_DNA"/>
</dbReference>
<protein>
    <submittedName>
        <fullName evidence="3">Integrase, catalytic region, zinc finger, CCHC-type, peptidase aspartic, catalytic</fullName>
    </submittedName>
</protein>
<feature type="domain" description="GAG-pre-integrase" evidence="1">
    <location>
        <begin position="547"/>
        <end position="597"/>
    </location>
</feature>
<feature type="domain" description="Retrovirus-related Pol polyprotein from transposon TNT 1-94-like beta-barrel" evidence="2">
    <location>
        <begin position="445"/>
        <end position="517"/>
    </location>
</feature>
<gene>
    <name evidence="3" type="ORF">Tci_042814</name>
</gene>
<comment type="caution">
    <text evidence="3">The sequence shown here is derived from an EMBL/GenBank/DDBJ whole genome shotgun (WGS) entry which is preliminary data.</text>
</comment>
<dbReference type="InterPro" id="IPR054722">
    <property type="entry name" value="PolX-like_BBD"/>
</dbReference>
<organism evidence="3">
    <name type="scientific">Tanacetum cinerariifolium</name>
    <name type="common">Dalmatian daisy</name>
    <name type="synonym">Chrysanthemum cinerariifolium</name>
    <dbReference type="NCBI Taxonomy" id="118510"/>
    <lineage>
        <taxon>Eukaryota</taxon>
        <taxon>Viridiplantae</taxon>
        <taxon>Streptophyta</taxon>
        <taxon>Embryophyta</taxon>
        <taxon>Tracheophyta</taxon>
        <taxon>Spermatophyta</taxon>
        <taxon>Magnoliopsida</taxon>
        <taxon>eudicotyledons</taxon>
        <taxon>Gunneridae</taxon>
        <taxon>Pentapetalae</taxon>
        <taxon>asterids</taxon>
        <taxon>campanulids</taxon>
        <taxon>Asterales</taxon>
        <taxon>Asteraceae</taxon>
        <taxon>Asteroideae</taxon>
        <taxon>Anthemideae</taxon>
        <taxon>Anthemidinae</taxon>
        <taxon>Tanacetum</taxon>
    </lineage>
</organism>
<evidence type="ECO:0000259" key="1">
    <source>
        <dbReference type="Pfam" id="PF13976"/>
    </source>
</evidence>
<proteinExistence type="predicted"/>